<keyword evidence="7" id="KW-1185">Reference proteome</keyword>
<dbReference type="Pfam" id="PF02909">
    <property type="entry name" value="TetR_C_1"/>
    <property type="match status" value="1"/>
</dbReference>
<dbReference type="GO" id="GO:0045892">
    <property type="term" value="P:negative regulation of DNA-templated transcription"/>
    <property type="evidence" value="ECO:0007669"/>
    <property type="project" value="InterPro"/>
</dbReference>
<dbReference type="SUPFAM" id="SSF48498">
    <property type="entry name" value="Tetracyclin repressor-like, C-terminal domain"/>
    <property type="match status" value="1"/>
</dbReference>
<comment type="caution">
    <text evidence="6">The sequence shown here is derived from an EMBL/GenBank/DDBJ whole genome shotgun (WGS) entry which is preliminary data.</text>
</comment>
<evidence type="ECO:0000313" key="7">
    <source>
        <dbReference type="Proteomes" id="UP000533598"/>
    </source>
</evidence>
<dbReference type="PANTHER" id="PTHR30055">
    <property type="entry name" value="HTH-TYPE TRANSCRIPTIONAL REGULATOR RUTR"/>
    <property type="match status" value="1"/>
</dbReference>
<reference evidence="6 7" key="1">
    <citation type="submission" date="2020-08" db="EMBL/GenBank/DDBJ databases">
        <title>Sequencing the genomes of 1000 actinobacteria strains.</title>
        <authorList>
            <person name="Klenk H.-P."/>
        </authorList>
    </citation>
    <scope>NUCLEOTIDE SEQUENCE [LARGE SCALE GENOMIC DNA]</scope>
    <source>
        <strain evidence="6 7">DSM 44230</strain>
    </source>
</reference>
<feature type="DNA-binding region" description="H-T-H motif" evidence="4">
    <location>
        <begin position="33"/>
        <end position="52"/>
    </location>
</feature>
<protein>
    <submittedName>
        <fullName evidence="6">AcrR family transcriptional regulator</fullName>
    </submittedName>
</protein>
<dbReference type="InterPro" id="IPR004111">
    <property type="entry name" value="Repressor_TetR_C"/>
</dbReference>
<dbReference type="Gene3D" id="1.10.10.60">
    <property type="entry name" value="Homeodomain-like"/>
    <property type="match status" value="1"/>
</dbReference>
<dbReference type="SUPFAM" id="SSF46689">
    <property type="entry name" value="Homeodomain-like"/>
    <property type="match status" value="1"/>
</dbReference>
<dbReference type="InterPro" id="IPR001647">
    <property type="entry name" value="HTH_TetR"/>
</dbReference>
<dbReference type="InterPro" id="IPR050109">
    <property type="entry name" value="HTH-type_TetR-like_transc_reg"/>
</dbReference>
<dbReference type="GO" id="GO:0003700">
    <property type="term" value="F:DNA-binding transcription factor activity"/>
    <property type="evidence" value="ECO:0007669"/>
    <property type="project" value="TreeGrafter"/>
</dbReference>
<organism evidence="6 7">
    <name type="scientific">Crossiella cryophila</name>
    <dbReference type="NCBI Taxonomy" id="43355"/>
    <lineage>
        <taxon>Bacteria</taxon>
        <taxon>Bacillati</taxon>
        <taxon>Actinomycetota</taxon>
        <taxon>Actinomycetes</taxon>
        <taxon>Pseudonocardiales</taxon>
        <taxon>Pseudonocardiaceae</taxon>
        <taxon>Crossiella</taxon>
    </lineage>
</organism>
<dbReference type="Gene3D" id="1.10.357.10">
    <property type="entry name" value="Tetracycline Repressor, domain 2"/>
    <property type="match status" value="1"/>
</dbReference>
<name>A0A7W7CHB2_9PSEU</name>
<feature type="domain" description="HTH tetR-type" evidence="5">
    <location>
        <begin position="10"/>
        <end position="70"/>
    </location>
</feature>
<dbReference type="EMBL" id="JACHMH010000001">
    <property type="protein sequence ID" value="MBB4679771.1"/>
    <property type="molecule type" value="Genomic_DNA"/>
</dbReference>
<dbReference type="Proteomes" id="UP000533598">
    <property type="component" value="Unassembled WGS sequence"/>
</dbReference>
<keyword evidence="3" id="KW-0804">Transcription</keyword>
<proteinExistence type="predicted"/>
<dbReference type="PROSITE" id="PS50977">
    <property type="entry name" value="HTH_TETR_2"/>
    <property type="match status" value="1"/>
</dbReference>
<evidence type="ECO:0000259" key="5">
    <source>
        <dbReference type="PROSITE" id="PS50977"/>
    </source>
</evidence>
<dbReference type="InterPro" id="IPR036271">
    <property type="entry name" value="Tet_transcr_reg_TetR-rel_C_sf"/>
</dbReference>
<sequence length="219" mass="24388">MRETATRRPGLTQELIVDTAIGLADEGGLDAMTMRGVGQRLGATGMALYRHVVNRERLVELMIDRVAGEYAYPEPRPAHWRDALEAVAWQDWRSFHAHPWMLAATATARPPLGPNLIANMEWALASFDGLRLEPREQLYLLGVVTSHGHGLGMVWLGGEVVPDVRATTGWWRERLSESDACPRLNALATALGPEIDVHQEFEFGLARILDGIELHLGRR</sequence>
<keyword evidence="1" id="KW-0805">Transcription regulation</keyword>
<evidence type="ECO:0000256" key="1">
    <source>
        <dbReference type="ARBA" id="ARBA00023015"/>
    </source>
</evidence>
<dbReference type="RefSeq" id="WP_185005480.1">
    <property type="nucleotide sequence ID" value="NZ_BAAAUI010000001.1"/>
</dbReference>
<accession>A0A7W7CHB2</accession>
<keyword evidence="2 4" id="KW-0238">DNA-binding</keyword>
<evidence type="ECO:0000256" key="2">
    <source>
        <dbReference type="ARBA" id="ARBA00023125"/>
    </source>
</evidence>
<evidence type="ECO:0000256" key="3">
    <source>
        <dbReference type="ARBA" id="ARBA00023163"/>
    </source>
</evidence>
<dbReference type="InterPro" id="IPR009057">
    <property type="entry name" value="Homeodomain-like_sf"/>
</dbReference>
<gene>
    <name evidence="6" type="ORF">HNR67_005889</name>
</gene>
<dbReference type="AlphaFoldDB" id="A0A7W7CHB2"/>
<dbReference type="Pfam" id="PF00440">
    <property type="entry name" value="TetR_N"/>
    <property type="match status" value="1"/>
</dbReference>
<evidence type="ECO:0000313" key="6">
    <source>
        <dbReference type="EMBL" id="MBB4679771.1"/>
    </source>
</evidence>
<dbReference type="PANTHER" id="PTHR30055:SF151">
    <property type="entry name" value="TRANSCRIPTIONAL REGULATORY PROTEIN"/>
    <property type="match status" value="1"/>
</dbReference>
<evidence type="ECO:0000256" key="4">
    <source>
        <dbReference type="PROSITE-ProRule" id="PRU00335"/>
    </source>
</evidence>
<dbReference type="GO" id="GO:0000976">
    <property type="term" value="F:transcription cis-regulatory region binding"/>
    <property type="evidence" value="ECO:0007669"/>
    <property type="project" value="TreeGrafter"/>
</dbReference>